<evidence type="ECO:0000313" key="1">
    <source>
        <dbReference type="EMBL" id="OGM12152.1"/>
    </source>
</evidence>
<comment type="caution">
    <text evidence="1">The sequence shown here is derived from an EMBL/GenBank/DDBJ whole genome shotgun (WGS) entry which is preliminary data.</text>
</comment>
<organism evidence="1 2">
    <name type="scientific">Candidatus Woesebacteria bacterium RBG_16_36_11</name>
    <dbReference type="NCBI Taxonomy" id="1802481"/>
    <lineage>
        <taxon>Bacteria</taxon>
        <taxon>Candidatus Woeseibacteriota</taxon>
    </lineage>
</organism>
<reference evidence="1 2" key="1">
    <citation type="journal article" date="2016" name="Nat. Commun.">
        <title>Thousands of microbial genomes shed light on interconnected biogeochemical processes in an aquifer system.</title>
        <authorList>
            <person name="Anantharaman K."/>
            <person name="Brown C.T."/>
            <person name="Hug L.A."/>
            <person name="Sharon I."/>
            <person name="Castelle C.J."/>
            <person name="Probst A.J."/>
            <person name="Thomas B.C."/>
            <person name="Singh A."/>
            <person name="Wilkins M.J."/>
            <person name="Karaoz U."/>
            <person name="Brodie E.L."/>
            <person name="Williams K.H."/>
            <person name="Hubbard S.S."/>
            <person name="Banfield J.F."/>
        </authorList>
    </citation>
    <scope>NUCLEOTIDE SEQUENCE [LARGE SCALE GENOMIC DNA]</scope>
</reference>
<gene>
    <name evidence="1" type="ORF">A2W13_00660</name>
</gene>
<proteinExistence type="predicted"/>
<name>A0A1F7XAX1_9BACT</name>
<dbReference type="AlphaFoldDB" id="A0A1F7XAX1"/>
<accession>A0A1F7XAX1</accession>
<dbReference type="EMBL" id="MGFT01000004">
    <property type="protein sequence ID" value="OGM12152.1"/>
    <property type="molecule type" value="Genomic_DNA"/>
</dbReference>
<sequence length="152" mass="17502">MAVERTTEIAEILVAPQTPQFEVSVEEPTEIKDDKTLAKELNICQAAYHAPQFYDEDGFVIPHTANSHDHLTPKRIARLQGWHSNDFKDPNEILFVNNACHSLKDSSTKARIELLIQIIGSRKIITLEDYKKFRKKYDRVYLVNRNGNGNHK</sequence>
<evidence type="ECO:0000313" key="2">
    <source>
        <dbReference type="Proteomes" id="UP000178533"/>
    </source>
</evidence>
<protein>
    <submittedName>
        <fullName evidence="1">Uncharacterized protein</fullName>
    </submittedName>
</protein>
<dbReference type="Proteomes" id="UP000178533">
    <property type="component" value="Unassembled WGS sequence"/>
</dbReference>